<keyword evidence="6 7" id="KW-0472">Membrane</keyword>
<dbReference type="Proteomes" id="UP000235701">
    <property type="component" value="Unassembled WGS sequence"/>
</dbReference>
<feature type="domain" description="ABC transmembrane type-1" evidence="8">
    <location>
        <begin position="112"/>
        <end position="303"/>
    </location>
</feature>
<comment type="subcellular location">
    <subcellularLocation>
        <location evidence="1 7">Cell membrane</location>
        <topology evidence="1 7">Multi-pass membrane protein</topology>
    </subcellularLocation>
</comment>
<dbReference type="RefSeq" id="WP_102198603.1">
    <property type="nucleotide sequence ID" value="NZ_PNHQ01000001.1"/>
</dbReference>
<comment type="caution">
    <text evidence="9">The sequence shown here is derived from an EMBL/GenBank/DDBJ whole genome shotgun (WGS) entry which is preliminary data.</text>
</comment>
<feature type="transmembrane region" description="Helical" evidence="7">
    <location>
        <begin position="147"/>
        <end position="168"/>
    </location>
</feature>
<dbReference type="PANTHER" id="PTHR43386:SF1">
    <property type="entry name" value="D,D-DIPEPTIDE TRANSPORT SYSTEM PERMEASE PROTEIN DDPC-RELATED"/>
    <property type="match status" value="1"/>
</dbReference>
<dbReference type="Pfam" id="PF12911">
    <property type="entry name" value="OppC_N"/>
    <property type="match status" value="1"/>
</dbReference>
<feature type="transmembrane region" description="Helical" evidence="7">
    <location>
        <begin position="174"/>
        <end position="194"/>
    </location>
</feature>
<sequence>MAEEHLFKATYASPQDFMDQHLIAHDVKVTDTSVKQVGYWTIIWQRFARNKAAVFGLICFTILLAGTVFAGVIAPYNPDEIVGGFLQAPTSTHWLGTDEIGRDVFSRLLYGGQVSMFVGIVSVLIYATIGTSLGLLAGFLGGIWDFIIMRVTEVIMSFPYFLVVLVAVGILGPSIWNVTIVIGLFGWAPLCRLVRAEVMKLREADYIQAAVASGYSTSNIVFKQIVPNILSPILVNMTFGISTSIITEASLSFLGVGVVPPTASWGNLLTAAQSLSVLTMQSWRWVPVGLAVFLAVLSINFIGEGLRSAVEGEI</sequence>
<dbReference type="InterPro" id="IPR000515">
    <property type="entry name" value="MetI-like"/>
</dbReference>
<dbReference type="OrthoDB" id="9797472at2"/>
<keyword evidence="2 7" id="KW-0813">Transport</keyword>
<dbReference type="AlphaFoldDB" id="A0A2N6UGG1"/>
<evidence type="ECO:0000256" key="6">
    <source>
        <dbReference type="ARBA" id="ARBA00023136"/>
    </source>
</evidence>
<evidence type="ECO:0000313" key="9">
    <source>
        <dbReference type="EMBL" id="PMC80594.1"/>
    </source>
</evidence>
<reference evidence="9 10" key="1">
    <citation type="submission" date="2017-09" db="EMBL/GenBank/DDBJ databases">
        <title>Bacterial strain isolated from the female urinary microbiota.</title>
        <authorList>
            <person name="Thomas-White K."/>
            <person name="Kumar N."/>
            <person name="Forster S."/>
            <person name="Putonti C."/>
            <person name="Lawley T."/>
            <person name="Wolfe A.J."/>
        </authorList>
    </citation>
    <scope>NUCLEOTIDE SEQUENCE [LARGE SCALE GENOMIC DNA]</scope>
    <source>
        <strain evidence="9 10">UMB0240</strain>
    </source>
</reference>
<dbReference type="PROSITE" id="PS50928">
    <property type="entry name" value="ABC_TM1"/>
    <property type="match status" value="1"/>
</dbReference>
<dbReference type="GO" id="GO:0055085">
    <property type="term" value="P:transmembrane transport"/>
    <property type="evidence" value="ECO:0007669"/>
    <property type="project" value="InterPro"/>
</dbReference>
<protein>
    <submittedName>
        <fullName evidence="9">Peptide ABC transporter permease</fullName>
    </submittedName>
</protein>
<evidence type="ECO:0000259" key="8">
    <source>
        <dbReference type="PROSITE" id="PS50928"/>
    </source>
</evidence>
<dbReference type="CDD" id="cd06261">
    <property type="entry name" value="TM_PBP2"/>
    <property type="match status" value="1"/>
</dbReference>
<dbReference type="GO" id="GO:0005886">
    <property type="term" value="C:plasma membrane"/>
    <property type="evidence" value="ECO:0007669"/>
    <property type="project" value="UniProtKB-SubCell"/>
</dbReference>
<proteinExistence type="inferred from homology"/>
<feature type="transmembrane region" description="Helical" evidence="7">
    <location>
        <begin position="233"/>
        <end position="259"/>
    </location>
</feature>
<keyword evidence="10" id="KW-1185">Reference proteome</keyword>
<evidence type="ECO:0000256" key="2">
    <source>
        <dbReference type="ARBA" id="ARBA00022448"/>
    </source>
</evidence>
<evidence type="ECO:0000256" key="1">
    <source>
        <dbReference type="ARBA" id="ARBA00004651"/>
    </source>
</evidence>
<evidence type="ECO:0000256" key="4">
    <source>
        <dbReference type="ARBA" id="ARBA00022692"/>
    </source>
</evidence>
<feature type="transmembrane region" description="Helical" evidence="7">
    <location>
        <begin position="116"/>
        <end position="140"/>
    </location>
</feature>
<dbReference type="InterPro" id="IPR035906">
    <property type="entry name" value="MetI-like_sf"/>
</dbReference>
<dbReference type="InterPro" id="IPR050366">
    <property type="entry name" value="BP-dependent_transpt_permease"/>
</dbReference>
<feature type="transmembrane region" description="Helical" evidence="7">
    <location>
        <begin position="285"/>
        <end position="303"/>
    </location>
</feature>
<comment type="similarity">
    <text evidence="7">Belongs to the binding-protein-dependent transport system permease family.</text>
</comment>
<dbReference type="Gene3D" id="1.10.3720.10">
    <property type="entry name" value="MetI-like"/>
    <property type="match status" value="1"/>
</dbReference>
<keyword evidence="3" id="KW-1003">Cell membrane</keyword>
<organism evidence="9 10">
    <name type="scientific">Aerococcus viridans</name>
    <dbReference type="NCBI Taxonomy" id="1377"/>
    <lineage>
        <taxon>Bacteria</taxon>
        <taxon>Bacillati</taxon>
        <taxon>Bacillota</taxon>
        <taxon>Bacilli</taxon>
        <taxon>Lactobacillales</taxon>
        <taxon>Aerococcaceae</taxon>
        <taxon>Aerococcus</taxon>
    </lineage>
</organism>
<accession>A0A2N6UGG1</accession>
<evidence type="ECO:0000256" key="3">
    <source>
        <dbReference type="ARBA" id="ARBA00022475"/>
    </source>
</evidence>
<keyword evidence="5 7" id="KW-1133">Transmembrane helix</keyword>
<dbReference type="Pfam" id="PF00528">
    <property type="entry name" value="BPD_transp_1"/>
    <property type="match status" value="1"/>
</dbReference>
<dbReference type="EMBL" id="PNHQ01000001">
    <property type="protein sequence ID" value="PMC80594.1"/>
    <property type="molecule type" value="Genomic_DNA"/>
</dbReference>
<dbReference type="InterPro" id="IPR025966">
    <property type="entry name" value="OppC_N"/>
</dbReference>
<dbReference type="PANTHER" id="PTHR43386">
    <property type="entry name" value="OLIGOPEPTIDE TRANSPORT SYSTEM PERMEASE PROTEIN APPC"/>
    <property type="match status" value="1"/>
</dbReference>
<gene>
    <name evidence="9" type="ORF">CJ191_00280</name>
</gene>
<name>A0A2N6UGG1_9LACT</name>
<feature type="transmembrane region" description="Helical" evidence="7">
    <location>
        <begin position="52"/>
        <end position="76"/>
    </location>
</feature>
<evidence type="ECO:0000256" key="5">
    <source>
        <dbReference type="ARBA" id="ARBA00022989"/>
    </source>
</evidence>
<evidence type="ECO:0000313" key="10">
    <source>
        <dbReference type="Proteomes" id="UP000235701"/>
    </source>
</evidence>
<dbReference type="SUPFAM" id="SSF161098">
    <property type="entry name" value="MetI-like"/>
    <property type="match status" value="1"/>
</dbReference>
<keyword evidence="4 7" id="KW-0812">Transmembrane</keyword>
<evidence type="ECO:0000256" key="7">
    <source>
        <dbReference type="RuleBase" id="RU363032"/>
    </source>
</evidence>